<evidence type="ECO:0000256" key="1">
    <source>
        <dbReference type="SAM" id="SignalP"/>
    </source>
</evidence>
<keyword evidence="3" id="KW-1185">Reference proteome</keyword>
<dbReference type="RefSeq" id="WP_173960643.1">
    <property type="nucleotide sequence ID" value="NZ_CBCSCC010000008.1"/>
</dbReference>
<gene>
    <name evidence="2" type="ORF">DN92_07470</name>
</gene>
<protein>
    <submittedName>
        <fullName evidence="2">Uncharacterized protein</fullName>
    </submittedName>
</protein>
<dbReference type="KEGG" id="pard:DN92_07470"/>
<dbReference type="AlphaFoldDB" id="A0A6M9PDM2"/>
<feature type="chain" id="PRO_5026969047" evidence="1">
    <location>
        <begin position="28"/>
        <end position="187"/>
    </location>
</feature>
<dbReference type="EMBL" id="CP028940">
    <property type="protein sequence ID" value="QKM60880.1"/>
    <property type="molecule type" value="Genomic_DNA"/>
</dbReference>
<sequence>MNVAKRIAVAMALIIGLGGFTAHATMAAEPVKGASANIKPLDIILLCKVSGTATQTITGKERVVTKISGQDSYLFANESYGWGVSINGEAPIRYTDTSGDKDFRRVSSVQVSEQLLEISDNVWTRDSYINKDGVEQGALDLKQMIRINRISGALESSQSIGYRYKSGAVSVTVRELTGICSPVSRKF</sequence>
<evidence type="ECO:0000313" key="3">
    <source>
        <dbReference type="Proteomes" id="UP000501090"/>
    </source>
</evidence>
<evidence type="ECO:0000313" key="2">
    <source>
        <dbReference type="EMBL" id="QKM60880.1"/>
    </source>
</evidence>
<feature type="signal peptide" evidence="1">
    <location>
        <begin position="1"/>
        <end position="27"/>
    </location>
</feature>
<keyword evidence="1" id="KW-0732">Signal</keyword>
<dbReference type="Proteomes" id="UP000501090">
    <property type="component" value="Chromosome"/>
</dbReference>
<organism evidence="2 3">
    <name type="scientific">Polynucleobacter arcticus</name>
    <dbReference type="NCBI Taxonomy" id="1743165"/>
    <lineage>
        <taxon>Bacteria</taxon>
        <taxon>Pseudomonadati</taxon>
        <taxon>Pseudomonadota</taxon>
        <taxon>Betaproteobacteria</taxon>
        <taxon>Burkholderiales</taxon>
        <taxon>Burkholderiaceae</taxon>
        <taxon>Polynucleobacter</taxon>
    </lineage>
</organism>
<reference evidence="2 3" key="1">
    <citation type="submission" date="2018-04" db="EMBL/GenBank/DDBJ databases">
        <title>Polynucleobacter sp. UK-Long2-W17 genome.</title>
        <authorList>
            <person name="Hahn M.W."/>
        </authorList>
    </citation>
    <scope>NUCLEOTIDE SEQUENCE [LARGE SCALE GENOMIC DNA]</scope>
    <source>
        <strain evidence="2 3">UK-Long2-W17</strain>
    </source>
</reference>
<accession>A0A6M9PDM2</accession>
<proteinExistence type="predicted"/>
<name>A0A6M9PDM2_9BURK</name>